<keyword evidence="2" id="KW-1185">Reference proteome</keyword>
<dbReference type="Proteomes" id="UP000326924">
    <property type="component" value="Unassembled WGS sequence"/>
</dbReference>
<organism evidence="1 2">
    <name type="scientific">Sphaerosporella brunnea</name>
    <dbReference type="NCBI Taxonomy" id="1250544"/>
    <lineage>
        <taxon>Eukaryota</taxon>
        <taxon>Fungi</taxon>
        <taxon>Dikarya</taxon>
        <taxon>Ascomycota</taxon>
        <taxon>Pezizomycotina</taxon>
        <taxon>Pezizomycetes</taxon>
        <taxon>Pezizales</taxon>
        <taxon>Pyronemataceae</taxon>
        <taxon>Sphaerosporella</taxon>
    </lineage>
</organism>
<protein>
    <submittedName>
        <fullName evidence="1">Uncharacterized protein</fullName>
    </submittedName>
</protein>
<accession>A0A5J5EIT2</accession>
<name>A0A5J5EIT2_9PEZI</name>
<reference evidence="1 2" key="1">
    <citation type="submission" date="2019-09" db="EMBL/GenBank/DDBJ databases">
        <title>Draft genome of the ectomycorrhizal ascomycete Sphaerosporella brunnea.</title>
        <authorList>
            <consortium name="DOE Joint Genome Institute"/>
            <person name="Benucci G.M."/>
            <person name="Marozzi G."/>
            <person name="Antonielli L."/>
            <person name="Sanchez S."/>
            <person name="Marco P."/>
            <person name="Wang X."/>
            <person name="Falini L.B."/>
            <person name="Barry K."/>
            <person name="Haridas S."/>
            <person name="Lipzen A."/>
            <person name="Labutti K."/>
            <person name="Grigoriev I.V."/>
            <person name="Murat C."/>
            <person name="Martin F."/>
            <person name="Albertini E."/>
            <person name="Donnini D."/>
            <person name="Bonito G."/>
        </authorList>
    </citation>
    <scope>NUCLEOTIDE SEQUENCE [LARGE SCALE GENOMIC DNA]</scope>
    <source>
        <strain evidence="1 2">Sb_GMNB300</strain>
    </source>
</reference>
<dbReference type="OrthoDB" id="5365583at2759"/>
<dbReference type="AlphaFoldDB" id="A0A5J5EIT2"/>
<sequence length="319" mass="35248">MKGLDPLRGCYINIFWVHDSVHSSASGNVVKLSASIAERVSEYENPLDDTIYRMLRTVPTSYEAAEYGAGRSHSIWVMHPAPDDSGYEYISTSSVMTLVTPHVGHKVGLAICWQTTEGALHLYRFLLRHSETATAAGWVFETRVHLIFQGGSDLNPSPLHNATASLQLTIKADESITSNRSADLGPTQRLASKSRKIHPERFGVYMKPGRCNLTALDSLVIVNCPVTGEPMVVMFQTTISVSHPVKPCGLESLWEQIPAEAKTATPAIIFVIPKENVAKFKRQPIVPSVAAGPFRAWRQYVLPLSMAELWQLDPKNVKL</sequence>
<evidence type="ECO:0000313" key="2">
    <source>
        <dbReference type="Proteomes" id="UP000326924"/>
    </source>
</evidence>
<evidence type="ECO:0000313" key="1">
    <source>
        <dbReference type="EMBL" id="KAA8894997.1"/>
    </source>
</evidence>
<proteinExistence type="predicted"/>
<gene>
    <name evidence="1" type="ORF">FN846DRAFT_998178</name>
</gene>
<dbReference type="InParanoid" id="A0A5J5EIT2"/>
<dbReference type="EMBL" id="VXIS01000294">
    <property type="protein sequence ID" value="KAA8894997.1"/>
    <property type="molecule type" value="Genomic_DNA"/>
</dbReference>
<comment type="caution">
    <text evidence="1">The sequence shown here is derived from an EMBL/GenBank/DDBJ whole genome shotgun (WGS) entry which is preliminary data.</text>
</comment>